<dbReference type="InterPro" id="IPR046357">
    <property type="entry name" value="PPIase_dom_sf"/>
</dbReference>
<evidence type="ECO:0000256" key="6">
    <source>
        <dbReference type="ARBA" id="ARBA00023110"/>
    </source>
</evidence>
<dbReference type="GO" id="GO:0005737">
    <property type="term" value="C:cytoplasm"/>
    <property type="evidence" value="ECO:0007669"/>
    <property type="project" value="UniProtKB-SubCell"/>
</dbReference>
<keyword evidence="6 12" id="KW-0697">Rotamase</keyword>
<feature type="coiled-coil region" evidence="15">
    <location>
        <begin position="371"/>
        <end position="409"/>
    </location>
</feature>
<dbReference type="PANTHER" id="PTHR30560:SF3">
    <property type="entry name" value="TRIGGER FACTOR-LIKE PROTEIN TIG, CHLOROPLASTIC"/>
    <property type="match status" value="1"/>
</dbReference>
<keyword evidence="12" id="KW-0963">Cytoplasm</keyword>
<dbReference type="GO" id="GO:0044183">
    <property type="term" value="F:protein folding chaperone"/>
    <property type="evidence" value="ECO:0007669"/>
    <property type="project" value="TreeGrafter"/>
</dbReference>
<dbReference type="GO" id="GO:0051301">
    <property type="term" value="P:cell division"/>
    <property type="evidence" value="ECO:0007669"/>
    <property type="project" value="UniProtKB-KW"/>
</dbReference>
<dbReference type="STRING" id="656914.SAMN00017405_0613"/>
<sequence>MNVSSKKIEKNQVELNIEVDAKDFEEGLKFAYEKVAKQINIPGFRKGKVPRKIIEQKFGVEVLFEDAVDFAMPKAYGKAIEDLEEDMKPVGKPEIDIVQLEKDKPFIFTATYDIKPEVKLDEYKGFKLEKIDTSVSEEEIEKELELIRQRHSQLETLAEDEPIAKGDFTFIDFEGKKDGVPFEGGTATDHSLEIGSGQFIPGFEEQLIGLKTGDEKTIEVTFPAEYHQKDLAGQPVTFDVKIKSVKRTILADLDDEFAKDVSEFETLQELKEDLKNKLEELAQNKARTGLREQVVNKLVENLKADIPDSMIESQVDTLIQDFEFRLRSQGLTLDKYLEFTKDTMDSVRTKYQEEAVKAVKERLALEYIIKAENLELDEQVVETELEKVAKAYNEELEKIKEVLAKQGQLESFKQSLLLEKASDLVIDSCIIE</sequence>
<dbReference type="OrthoDB" id="9767721at2"/>
<dbReference type="Gene3D" id="1.10.3120.10">
    <property type="entry name" value="Trigger factor, C-terminal domain"/>
    <property type="match status" value="1"/>
</dbReference>
<dbReference type="InterPro" id="IPR005215">
    <property type="entry name" value="Trig_fac"/>
</dbReference>
<dbReference type="Proteomes" id="UP000192731">
    <property type="component" value="Unassembled WGS sequence"/>
</dbReference>
<dbReference type="InterPro" id="IPR008880">
    <property type="entry name" value="Trigger_fac_C"/>
</dbReference>
<dbReference type="SUPFAM" id="SSF54534">
    <property type="entry name" value="FKBP-like"/>
    <property type="match status" value="1"/>
</dbReference>
<evidence type="ECO:0000256" key="11">
    <source>
        <dbReference type="ARBA" id="ARBA00029986"/>
    </source>
</evidence>
<reference evidence="17 18" key="1">
    <citation type="submission" date="2017-04" db="EMBL/GenBank/DDBJ databases">
        <authorList>
            <person name="Afonso C.L."/>
            <person name="Miller P.J."/>
            <person name="Scott M.A."/>
            <person name="Spackman E."/>
            <person name="Goraichik I."/>
            <person name="Dimitrov K.M."/>
            <person name="Suarez D.L."/>
            <person name="Swayne D.E."/>
        </authorList>
    </citation>
    <scope>NUCLEOTIDE SEQUENCE [LARGE SCALE GENOMIC DNA]</scope>
    <source>
        <strain evidence="17 18">DSM 11270</strain>
    </source>
</reference>
<feature type="coiled-coil region" evidence="15">
    <location>
        <begin position="264"/>
        <end position="291"/>
    </location>
</feature>
<dbReference type="PANTHER" id="PTHR30560">
    <property type="entry name" value="TRIGGER FACTOR CHAPERONE AND PEPTIDYL-PROLYL CIS/TRANS ISOMERASE"/>
    <property type="match status" value="1"/>
</dbReference>
<evidence type="ECO:0000256" key="10">
    <source>
        <dbReference type="ARBA" id="ARBA00024849"/>
    </source>
</evidence>
<keyword evidence="7 12" id="KW-0143">Chaperone</keyword>
<dbReference type="Gene3D" id="3.10.50.40">
    <property type="match status" value="1"/>
</dbReference>
<dbReference type="InterPro" id="IPR037041">
    <property type="entry name" value="Trigger_fac_C_sf"/>
</dbReference>
<dbReference type="SUPFAM" id="SSF102735">
    <property type="entry name" value="Trigger factor ribosome-binding domain"/>
    <property type="match status" value="1"/>
</dbReference>
<dbReference type="InterPro" id="IPR008881">
    <property type="entry name" value="Trigger_fac_ribosome-bd_bac"/>
</dbReference>
<evidence type="ECO:0000256" key="5">
    <source>
        <dbReference type="ARBA" id="ARBA00022618"/>
    </source>
</evidence>
<comment type="similarity">
    <text evidence="2 12 14">Belongs to the FKBP-type PPIase family. Tig subfamily.</text>
</comment>
<dbReference type="InterPro" id="IPR036611">
    <property type="entry name" value="Trigger_fac_ribosome-bd_sf"/>
</dbReference>
<dbReference type="HAMAP" id="MF_00303">
    <property type="entry name" value="Trigger_factor_Tig"/>
    <property type="match status" value="1"/>
</dbReference>
<keyword evidence="15" id="KW-0175">Coiled coil</keyword>
<dbReference type="GO" id="GO:0051083">
    <property type="term" value="P:'de novo' cotranslational protein folding"/>
    <property type="evidence" value="ECO:0007669"/>
    <property type="project" value="TreeGrafter"/>
</dbReference>
<dbReference type="GO" id="GO:0015031">
    <property type="term" value="P:protein transport"/>
    <property type="evidence" value="ECO:0007669"/>
    <property type="project" value="UniProtKB-UniRule"/>
</dbReference>
<dbReference type="PROSITE" id="PS50059">
    <property type="entry name" value="FKBP_PPIASE"/>
    <property type="match status" value="1"/>
</dbReference>
<keyword evidence="5 12" id="KW-0132">Cell division</keyword>
<evidence type="ECO:0000256" key="4">
    <source>
        <dbReference type="ARBA" id="ARBA00016902"/>
    </source>
</evidence>
<dbReference type="Pfam" id="PF00254">
    <property type="entry name" value="FKBP_C"/>
    <property type="match status" value="1"/>
</dbReference>
<evidence type="ECO:0000313" key="17">
    <source>
        <dbReference type="EMBL" id="SMB89437.1"/>
    </source>
</evidence>
<evidence type="ECO:0000256" key="12">
    <source>
        <dbReference type="HAMAP-Rule" id="MF_00303"/>
    </source>
</evidence>
<dbReference type="GO" id="GO:0043022">
    <property type="term" value="F:ribosome binding"/>
    <property type="evidence" value="ECO:0007669"/>
    <property type="project" value="TreeGrafter"/>
</dbReference>
<gene>
    <name evidence="12" type="primary">tig</name>
    <name evidence="17" type="ORF">SAMN00017405_0613</name>
</gene>
<feature type="domain" description="PPIase FKBP-type" evidence="16">
    <location>
        <begin position="166"/>
        <end position="246"/>
    </location>
</feature>
<dbReference type="GO" id="GO:0003755">
    <property type="term" value="F:peptidyl-prolyl cis-trans isomerase activity"/>
    <property type="evidence" value="ECO:0007669"/>
    <property type="project" value="UniProtKB-UniRule"/>
</dbReference>
<dbReference type="InterPro" id="IPR001179">
    <property type="entry name" value="PPIase_FKBP_dom"/>
</dbReference>
<name>A0A1W1V7N1_DESTI</name>
<proteinExistence type="inferred from homology"/>
<dbReference type="FunFam" id="3.10.50.40:FF:000001">
    <property type="entry name" value="Trigger factor"/>
    <property type="match status" value="1"/>
</dbReference>
<evidence type="ECO:0000313" key="18">
    <source>
        <dbReference type="Proteomes" id="UP000192731"/>
    </source>
</evidence>
<evidence type="ECO:0000259" key="16">
    <source>
        <dbReference type="PROSITE" id="PS50059"/>
    </source>
</evidence>
<evidence type="ECO:0000256" key="3">
    <source>
        <dbReference type="ARBA" id="ARBA00013194"/>
    </source>
</evidence>
<dbReference type="Pfam" id="PF05698">
    <property type="entry name" value="Trigger_C"/>
    <property type="match status" value="1"/>
</dbReference>
<evidence type="ECO:0000256" key="15">
    <source>
        <dbReference type="SAM" id="Coils"/>
    </source>
</evidence>
<comment type="function">
    <text evidence="10 12">Involved in protein export. Acts as a chaperone by maintaining the newly synthesized protein in an open conformation. Functions as a peptidyl-prolyl cis-trans isomerase.</text>
</comment>
<evidence type="ECO:0000256" key="13">
    <source>
        <dbReference type="PROSITE-ProRule" id="PRU00277"/>
    </source>
</evidence>
<dbReference type="EMBL" id="FWWT01000016">
    <property type="protein sequence ID" value="SMB89437.1"/>
    <property type="molecule type" value="Genomic_DNA"/>
</dbReference>
<dbReference type="AlphaFoldDB" id="A0A1W1V7N1"/>
<dbReference type="Gene3D" id="3.30.70.1050">
    <property type="entry name" value="Trigger factor ribosome-binding domain"/>
    <property type="match status" value="1"/>
</dbReference>
<evidence type="ECO:0000256" key="1">
    <source>
        <dbReference type="ARBA" id="ARBA00000971"/>
    </source>
</evidence>
<accession>A0A1W1V7N1</accession>
<keyword evidence="9 12" id="KW-0131">Cell cycle</keyword>
<dbReference type="Pfam" id="PF05697">
    <property type="entry name" value="Trigger_N"/>
    <property type="match status" value="1"/>
</dbReference>
<dbReference type="NCBIfam" id="TIGR00115">
    <property type="entry name" value="tig"/>
    <property type="match status" value="1"/>
</dbReference>
<comment type="domain">
    <text evidence="12">Consists of 3 domains; the N-terminus binds the ribosome, the middle domain has PPIase activity, while the C-terminus has intrinsic chaperone activity on its own.</text>
</comment>
<protein>
    <recommendedName>
        <fullName evidence="4 12">Trigger factor</fullName>
        <shortName evidence="12">TF</shortName>
        <ecNumber evidence="3 12">5.2.1.8</ecNumber>
    </recommendedName>
    <alternativeName>
        <fullName evidence="11 12">PPIase</fullName>
    </alternativeName>
</protein>
<organism evidence="17 18">
    <name type="scientific">Desulfonispora thiosulfatigenes DSM 11270</name>
    <dbReference type="NCBI Taxonomy" id="656914"/>
    <lineage>
        <taxon>Bacteria</taxon>
        <taxon>Bacillati</taxon>
        <taxon>Bacillota</taxon>
        <taxon>Clostridia</taxon>
        <taxon>Eubacteriales</taxon>
        <taxon>Peptococcaceae</taxon>
        <taxon>Desulfonispora</taxon>
    </lineage>
</organism>
<evidence type="ECO:0000256" key="7">
    <source>
        <dbReference type="ARBA" id="ARBA00023186"/>
    </source>
</evidence>
<evidence type="ECO:0000256" key="14">
    <source>
        <dbReference type="RuleBase" id="RU003914"/>
    </source>
</evidence>
<dbReference type="InterPro" id="IPR027304">
    <property type="entry name" value="Trigger_fact/SurA_dom_sf"/>
</dbReference>
<keyword evidence="8 12" id="KW-0413">Isomerase</keyword>
<keyword evidence="18" id="KW-1185">Reference proteome</keyword>
<dbReference type="GO" id="GO:0043335">
    <property type="term" value="P:protein unfolding"/>
    <property type="evidence" value="ECO:0007669"/>
    <property type="project" value="TreeGrafter"/>
</dbReference>
<comment type="subcellular location">
    <subcellularLocation>
        <location evidence="12">Cytoplasm</location>
    </subcellularLocation>
    <text evidence="12">About half TF is bound to the ribosome near the polypeptide exit tunnel while the other half is free in the cytoplasm.</text>
</comment>
<comment type="catalytic activity">
    <reaction evidence="1 12 13">
        <text>[protein]-peptidylproline (omega=180) = [protein]-peptidylproline (omega=0)</text>
        <dbReference type="Rhea" id="RHEA:16237"/>
        <dbReference type="Rhea" id="RHEA-COMP:10747"/>
        <dbReference type="Rhea" id="RHEA-COMP:10748"/>
        <dbReference type="ChEBI" id="CHEBI:83833"/>
        <dbReference type="ChEBI" id="CHEBI:83834"/>
        <dbReference type="EC" id="5.2.1.8"/>
    </reaction>
</comment>
<evidence type="ECO:0000256" key="2">
    <source>
        <dbReference type="ARBA" id="ARBA00005464"/>
    </source>
</evidence>
<dbReference type="SUPFAM" id="SSF109998">
    <property type="entry name" value="Triger factor/SurA peptide-binding domain-like"/>
    <property type="match status" value="1"/>
</dbReference>
<evidence type="ECO:0000256" key="9">
    <source>
        <dbReference type="ARBA" id="ARBA00023306"/>
    </source>
</evidence>
<dbReference type="EC" id="5.2.1.8" evidence="3 12"/>
<evidence type="ECO:0000256" key="8">
    <source>
        <dbReference type="ARBA" id="ARBA00023235"/>
    </source>
</evidence>
<dbReference type="RefSeq" id="WP_084052996.1">
    <property type="nucleotide sequence ID" value="NZ_FWWT01000016.1"/>
</dbReference>
<dbReference type="PIRSF" id="PIRSF003095">
    <property type="entry name" value="Trigger_factor"/>
    <property type="match status" value="1"/>
</dbReference>